<sequence>MEGMPYDFQYVVQDPESSNTYSHVENSNGKTTQGQYRVLLPDGRTQSLSLLTYYLTSDECCHIDTSTRTLDISNLEFISVVVKSFLFHLCYETRRLPFSTTTVPSGGMEGCV</sequence>
<keyword evidence="3" id="KW-1185">Reference proteome</keyword>
<dbReference type="InterPro" id="IPR051217">
    <property type="entry name" value="Insect_Cuticle_Struc_Prot"/>
</dbReference>
<dbReference type="AlphaFoldDB" id="A0A5B7G603"/>
<dbReference type="EMBL" id="VSRR010011042">
    <property type="protein sequence ID" value="MPC52653.1"/>
    <property type="molecule type" value="Genomic_DNA"/>
</dbReference>
<dbReference type="PANTHER" id="PTHR12236">
    <property type="entry name" value="STRUCTURAL CONTITUENT OF CUTICLE"/>
    <property type="match status" value="1"/>
</dbReference>
<dbReference type="Pfam" id="PF00379">
    <property type="entry name" value="Chitin_bind_4"/>
    <property type="match status" value="1"/>
</dbReference>
<proteinExistence type="predicted"/>
<accession>A0A5B7G603</accession>
<dbReference type="GO" id="GO:0031012">
    <property type="term" value="C:extracellular matrix"/>
    <property type="evidence" value="ECO:0007669"/>
    <property type="project" value="TreeGrafter"/>
</dbReference>
<dbReference type="InterPro" id="IPR000618">
    <property type="entry name" value="Insect_cuticle"/>
</dbReference>
<evidence type="ECO:0000313" key="2">
    <source>
        <dbReference type="EMBL" id="MPC52653.1"/>
    </source>
</evidence>
<gene>
    <name evidence="2" type="primary">resilin_9</name>
    <name evidence="2" type="ORF">E2C01_046529</name>
</gene>
<protein>
    <submittedName>
        <fullName evidence="2">Pro-resilin</fullName>
    </submittedName>
</protein>
<dbReference type="GO" id="GO:0005615">
    <property type="term" value="C:extracellular space"/>
    <property type="evidence" value="ECO:0007669"/>
    <property type="project" value="TreeGrafter"/>
</dbReference>
<dbReference type="OrthoDB" id="6423516at2759"/>
<dbReference type="GO" id="GO:0042302">
    <property type="term" value="F:structural constituent of cuticle"/>
    <property type="evidence" value="ECO:0007669"/>
    <property type="project" value="UniProtKB-KW"/>
</dbReference>
<evidence type="ECO:0000256" key="1">
    <source>
        <dbReference type="ARBA" id="ARBA00022460"/>
    </source>
</evidence>
<evidence type="ECO:0000313" key="3">
    <source>
        <dbReference type="Proteomes" id="UP000324222"/>
    </source>
</evidence>
<organism evidence="2 3">
    <name type="scientific">Portunus trituberculatus</name>
    <name type="common">Swimming crab</name>
    <name type="synonym">Neptunus trituberculatus</name>
    <dbReference type="NCBI Taxonomy" id="210409"/>
    <lineage>
        <taxon>Eukaryota</taxon>
        <taxon>Metazoa</taxon>
        <taxon>Ecdysozoa</taxon>
        <taxon>Arthropoda</taxon>
        <taxon>Crustacea</taxon>
        <taxon>Multicrustacea</taxon>
        <taxon>Malacostraca</taxon>
        <taxon>Eumalacostraca</taxon>
        <taxon>Eucarida</taxon>
        <taxon>Decapoda</taxon>
        <taxon>Pleocyemata</taxon>
        <taxon>Brachyura</taxon>
        <taxon>Eubrachyura</taxon>
        <taxon>Portunoidea</taxon>
        <taxon>Portunidae</taxon>
        <taxon>Portuninae</taxon>
        <taxon>Portunus</taxon>
    </lineage>
</organism>
<reference evidence="2 3" key="1">
    <citation type="submission" date="2019-05" db="EMBL/GenBank/DDBJ databases">
        <title>Another draft genome of Portunus trituberculatus and its Hox gene families provides insights of decapod evolution.</title>
        <authorList>
            <person name="Jeong J.-H."/>
            <person name="Song I."/>
            <person name="Kim S."/>
            <person name="Choi T."/>
            <person name="Kim D."/>
            <person name="Ryu S."/>
            <person name="Kim W."/>
        </authorList>
    </citation>
    <scope>NUCLEOTIDE SEQUENCE [LARGE SCALE GENOMIC DNA]</scope>
    <source>
        <tissue evidence="2">Muscle</tissue>
    </source>
</reference>
<dbReference type="PANTHER" id="PTHR12236:SF79">
    <property type="entry name" value="CUTICULAR PROTEIN 50CB-RELATED"/>
    <property type="match status" value="1"/>
</dbReference>
<dbReference type="Proteomes" id="UP000324222">
    <property type="component" value="Unassembled WGS sequence"/>
</dbReference>
<keyword evidence="1" id="KW-0193">Cuticle</keyword>
<name>A0A5B7G603_PORTR</name>
<comment type="caution">
    <text evidence="2">The sequence shown here is derived from an EMBL/GenBank/DDBJ whole genome shotgun (WGS) entry which is preliminary data.</text>
</comment>